<protein>
    <submittedName>
        <fullName evidence="1">Uncharacterized protein</fullName>
    </submittedName>
</protein>
<dbReference type="EMBL" id="CP159279">
    <property type="protein sequence ID" value="XCH13012.1"/>
    <property type="molecule type" value="Genomic_DNA"/>
</dbReference>
<reference evidence="1" key="1">
    <citation type="submission" date="2024-06" db="EMBL/GenBank/DDBJ databases">
        <title>Biodegradation of dimethachlon by Arthrobacter sp. K5: mechanistic insights and ecological implications.</title>
        <authorList>
            <person name="Hu S."/>
            <person name="Lu P."/>
        </authorList>
    </citation>
    <scope>NUCLEOTIDE SEQUENCE</scope>
    <source>
        <strain evidence="1">K5</strain>
    </source>
</reference>
<accession>A0AAU8EWG4</accession>
<gene>
    <name evidence="1" type="ORF">ABRP34_08570</name>
</gene>
<organism evidence="1">
    <name type="scientific">Arthrobacter sp. K5</name>
    <dbReference type="NCBI Taxonomy" id="2839623"/>
    <lineage>
        <taxon>Bacteria</taxon>
        <taxon>Bacillati</taxon>
        <taxon>Actinomycetota</taxon>
        <taxon>Actinomycetes</taxon>
        <taxon>Micrococcales</taxon>
        <taxon>Micrococcaceae</taxon>
        <taxon>Arthrobacter</taxon>
    </lineage>
</organism>
<dbReference type="AlphaFoldDB" id="A0AAU8EWG4"/>
<dbReference type="RefSeq" id="WP_353712881.1">
    <property type="nucleotide sequence ID" value="NZ_CP159279.1"/>
</dbReference>
<sequence length="147" mass="16115">MTTTHALPPVRADSPLKLSGILASALPHDLGTARGSSRYTVPVVFSRRPQPRELDLLHGGNVSRRLAEAGYSDVELRVSDRRLLITNTNLMDLKTGLAHLLGTILSEVSAQAATERADREEELDALGLIEEQRLESIRRAAAEIHFD</sequence>
<name>A0AAU8EWG4_9MICC</name>
<evidence type="ECO:0000313" key="1">
    <source>
        <dbReference type="EMBL" id="XCH13012.1"/>
    </source>
</evidence>
<proteinExistence type="predicted"/>